<dbReference type="eggNOG" id="ENOG5031446">
    <property type="taxonomic scope" value="Bacteria"/>
</dbReference>
<dbReference type="HOGENOM" id="CLU_2165997_0_0_5"/>
<keyword evidence="3" id="KW-1185">Reference proteome</keyword>
<gene>
    <name evidence="2" type="ordered locus">Bgr_17640</name>
</gene>
<dbReference type="KEGG" id="bgr:Bgr_17640"/>
<dbReference type="AlphaFoldDB" id="C6AAE0"/>
<dbReference type="Proteomes" id="UP000001489">
    <property type="component" value="Chromosome"/>
</dbReference>
<dbReference type="RefSeq" id="WP_015856892.1">
    <property type="nucleotide sequence ID" value="NC_012846.1"/>
</dbReference>
<keyword evidence="1" id="KW-0812">Transmembrane</keyword>
<sequence>MFDKKQLSLVWQDYKKIFYLSTVMATAPIVITTVVQIWRERDFVSLVVFEPLAWMLACTFLFLPIVFIMRFIVTRRLKKMIRQLEEEVEQKKAPVILYDVSEGKVSEGKK</sequence>
<evidence type="ECO:0000313" key="2">
    <source>
        <dbReference type="EMBL" id="ACS51879.1"/>
    </source>
</evidence>
<accession>C6AAE0</accession>
<dbReference type="EMBL" id="CP001562">
    <property type="protein sequence ID" value="ACS51879.1"/>
    <property type="molecule type" value="Genomic_DNA"/>
</dbReference>
<proteinExistence type="predicted"/>
<dbReference type="STRING" id="634504.Bgr_17640"/>
<evidence type="ECO:0000256" key="1">
    <source>
        <dbReference type="SAM" id="Phobius"/>
    </source>
</evidence>
<organism evidence="2 3">
    <name type="scientific">Bartonella grahamii (strain as4aup)</name>
    <dbReference type="NCBI Taxonomy" id="634504"/>
    <lineage>
        <taxon>Bacteria</taxon>
        <taxon>Pseudomonadati</taxon>
        <taxon>Pseudomonadota</taxon>
        <taxon>Alphaproteobacteria</taxon>
        <taxon>Hyphomicrobiales</taxon>
        <taxon>Bartonellaceae</taxon>
        <taxon>Bartonella</taxon>
    </lineage>
</organism>
<protein>
    <submittedName>
        <fullName evidence="2">Hypothetical membrane protein</fullName>
    </submittedName>
</protein>
<keyword evidence="1" id="KW-0472">Membrane</keyword>
<name>C6AAE0_BARGA</name>
<keyword evidence="1" id="KW-1133">Transmembrane helix</keyword>
<reference evidence="2 3" key="1">
    <citation type="journal article" date="2009" name="PLoS Genet.">
        <title>Run-off replication of host-adaptability genes is associated with gene transfer agents in the genome of mouse-infecting Bartonella grahamii.</title>
        <authorList>
            <person name="Berglund E.C."/>
            <person name="Frank A.C."/>
            <person name="Calteau A."/>
            <person name="Vinnere Pettersson O."/>
            <person name="Granberg F."/>
            <person name="Eriksson A.-S."/>
            <person name="Naeslund K."/>
            <person name="Holmberg M."/>
            <person name="Lindroos H."/>
            <person name="Andersson S.G."/>
        </authorList>
    </citation>
    <scope>NUCLEOTIDE SEQUENCE [LARGE SCALE GENOMIC DNA]</scope>
    <source>
        <strain evidence="3">as4aup</strain>
    </source>
</reference>
<evidence type="ECO:0000313" key="3">
    <source>
        <dbReference type="Proteomes" id="UP000001489"/>
    </source>
</evidence>
<feature type="transmembrane region" description="Helical" evidence="1">
    <location>
        <begin position="51"/>
        <end position="73"/>
    </location>
</feature>
<feature type="transmembrane region" description="Helical" evidence="1">
    <location>
        <begin position="17"/>
        <end position="39"/>
    </location>
</feature>